<keyword evidence="9 16" id="KW-0249">Electron transport</keyword>
<evidence type="ECO:0000256" key="12">
    <source>
        <dbReference type="ARBA" id="ARBA00023008"/>
    </source>
</evidence>
<evidence type="ECO:0000256" key="14">
    <source>
        <dbReference type="ARBA" id="ARBA00024688"/>
    </source>
</evidence>
<comment type="function">
    <text evidence="14 17">Subunits I and II form the functional core of the enzyme complex. Electrons originating in cytochrome c are transferred via heme a and Cu(A) to the binuclear center formed by heme a3 and Cu(B).</text>
</comment>
<keyword evidence="7 15" id="KW-0479">Metal-binding</keyword>
<gene>
    <name evidence="22" type="ordered locus">Trad_2802</name>
</gene>
<reference evidence="23" key="1">
    <citation type="submission" date="2010-05" db="EMBL/GenBank/DDBJ databases">
        <title>The complete genome of Truepera radiovictris DSM 17093.</title>
        <authorList>
            <consortium name="US DOE Joint Genome Institute (JGI-PGF)"/>
            <person name="Lucas S."/>
            <person name="Copeland A."/>
            <person name="Lapidus A."/>
            <person name="Glavina del Rio T."/>
            <person name="Dalin E."/>
            <person name="Tice H."/>
            <person name="Bruce D."/>
            <person name="Goodwin L."/>
            <person name="Pitluck S."/>
            <person name="Kyrpides N."/>
            <person name="Mavromatis K."/>
            <person name="Ovchinnikova G."/>
            <person name="Munk A.C."/>
            <person name="Detter J.C."/>
            <person name="Han C."/>
            <person name="Tapia R."/>
            <person name="Land M."/>
            <person name="Hauser L."/>
            <person name="Markowitz V."/>
            <person name="Cheng J.-F."/>
            <person name="Hugenholtz P."/>
            <person name="Woyke T."/>
            <person name="Wu D."/>
            <person name="Tindall B."/>
            <person name="Pomrenke H.G."/>
            <person name="Brambilla E."/>
            <person name="Klenk H.-P."/>
            <person name="Eisen J.A."/>
        </authorList>
    </citation>
    <scope>NUCLEOTIDE SEQUENCE [LARGE SCALE GENOMIC DNA]</scope>
    <source>
        <strain evidence="23">DSM 17093 / CIP 108686 / LMG 22925 / RQ-24</strain>
    </source>
</reference>
<dbReference type="InterPro" id="IPR034236">
    <property type="entry name" value="CuRO_CcO_Caa3_II"/>
</dbReference>
<evidence type="ECO:0000256" key="2">
    <source>
        <dbReference type="ARBA" id="ARBA00007866"/>
    </source>
</evidence>
<comment type="cofactor">
    <cofactor evidence="17">
        <name>Cu cation</name>
        <dbReference type="ChEBI" id="CHEBI:23378"/>
    </cofactor>
    <text evidence="17">Binds a copper A center.</text>
</comment>
<dbReference type="KEGG" id="tra:Trad_2802"/>
<keyword evidence="11 15" id="KW-0408">Iron</keyword>
<dbReference type="InterPro" id="IPR036257">
    <property type="entry name" value="Cyt_c_oxidase_su2_TM_sf"/>
</dbReference>
<dbReference type="InterPro" id="IPR008972">
    <property type="entry name" value="Cupredoxin"/>
</dbReference>
<dbReference type="HOGENOM" id="CLU_036876_1_1_0"/>
<keyword evidence="13 18" id="KW-0472">Membrane</keyword>
<keyword evidence="3 16" id="KW-0813">Transport</keyword>
<dbReference type="EC" id="7.1.1.9" evidence="17"/>
<evidence type="ECO:0000256" key="5">
    <source>
        <dbReference type="ARBA" id="ARBA00022660"/>
    </source>
</evidence>
<evidence type="ECO:0000256" key="7">
    <source>
        <dbReference type="ARBA" id="ARBA00022723"/>
    </source>
</evidence>
<sequence length="354" mass="39203">MERLRRPQRGLWGAVLLAGLLSGCAIDGPQSIFNHAGPIARAQGELFIYIFWFAVGVFAVVTAALVYTVVRYRRRGDDTVPEQVHGVAWLEALWTAAPAVILVLIGVPTVSLIFATERRIEPTEADLHVNVTGYQWWWQFEYPELGITTANELHIPTHRRIVLHLHSGDVLHSFWVPRLAGKRDLIPNQDNQLWFIAEEPGTYYGQCAELCLGAHAYMRFRVIASDEASFRAWAADFQGAAQTVAQTLGAEAAAGRELFKTKGCATCHAVAGYAEGQKGPDLTHFGQRTTLAAGWVENTPENLAAWLRDPQAIKPGNYMPTLWAPDDPNRDAEIAALVAYLHSLGRKGEQQAQR</sequence>
<organism evidence="22 23">
    <name type="scientific">Truepera radiovictrix (strain DSM 17093 / CIP 108686 / LMG 22925 / RQ-24)</name>
    <dbReference type="NCBI Taxonomy" id="649638"/>
    <lineage>
        <taxon>Bacteria</taxon>
        <taxon>Thermotogati</taxon>
        <taxon>Deinococcota</taxon>
        <taxon>Deinococci</taxon>
        <taxon>Trueperales</taxon>
        <taxon>Trueperaceae</taxon>
        <taxon>Truepera</taxon>
    </lineage>
</organism>
<dbReference type="InterPro" id="IPR001505">
    <property type="entry name" value="Copper_CuA"/>
</dbReference>
<evidence type="ECO:0000256" key="13">
    <source>
        <dbReference type="ARBA" id="ARBA00023136"/>
    </source>
</evidence>
<dbReference type="GO" id="GO:0005507">
    <property type="term" value="F:copper ion binding"/>
    <property type="evidence" value="ECO:0007669"/>
    <property type="project" value="InterPro"/>
</dbReference>
<dbReference type="InterPro" id="IPR009056">
    <property type="entry name" value="Cyt_c-like_dom"/>
</dbReference>
<accession>D7CV76</accession>
<feature type="domain" description="Cytochrome oxidase subunit II transmembrane region profile" evidence="20">
    <location>
        <begin position="24"/>
        <end position="120"/>
    </location>
</feature>
<evidence type="ECO:0000256" key="15">
    <source>
        <dbReference type="PROSITE-ProRule" id="PRU00433"/>
    </source>
</evidence>
<dbReference type="EMBL" id="CP002049">
    <property type="protein sequence ID" value="ADI15903.1"/>
    <property type="molecule type" value="Genomic_DNA"/>
</dbReference>
<comment type="catalytic activity">
    <reaction evidence="17">
        <text>4 Fe(II)-[cytochrome c] + O2 + 8 H(+)(in) = 4 Fe(III)-[cytochrome c] + 2 H2O + 4 H(+)(out)</text>
        <dbReference type="Rhea" id="RHEA:11436"/>
        <dbReference type="Rhea" id="RHEA-COMP:10350"/>
        <dbReference type="Rhea" id="RHEA-COMP:14399"/>
        <dbReference type="ChEBI" id="CHEBI:15377"/>
        <dbReference type="ChEBI" id="CHEBI:15378"/>
        <dbReference type="ChEBI" id="CHEBI:15379"/>
        <dbReference type="ChEBI" id="CHEBI:29033"/>
        <dbReference type="ChEBI" id="CHEBI:29034"/>
        <dbReference type="EC" id="7.1.1.9"/>
    </reaction>
</comment>
<dbReference type="InterPro" id="IPR045187">
    <property type="entry name" value="CcO_II"/>
</dbReference>
<dbReference type="GO" id="GO:0016491">
    <property type="term" value="F:oxidoreductase activity"/>
    <property type="evidence" value="ECO:0007669"/>
    <property type="project" value="InterPro"/>
</dbReference>
<reference evidence="22 23" key="2">
    <citation type="journal article" date="2011" name="Stand. Genomic Sci.">
        <title>Complete genome sequence of Truepera radiovictrix type strain (RQ-24).</title>
        <authorList>
            <person name="Ivanova N."/>
            <person name="Rohde C."/>
            <person name="Munk C."/>
            <person name="Nolan M."/>
            <person name="Lucas S."/>
            <person name="Del Rio T.G."/>
            <person name="Tice H."/>
            <person name="Deshpande S."/>
            <person name="Cheng J.F."/>
            <person name="Tapia R."/>
            <person name="Han C."/>
            <person name="Goodwin L."/>
            <person name="Pitluck S."/>
            <person name="Liolios K."/>
            <person name="Mavromatis K."/>
            <person name="Mikhailova N."/>
            <person name="Pati A."/>
            <person name="Chen A."/>
            <person name="Palaniappan K."/>
            <person name="Land M."/>
            <person name="Hauser L."/>
            <person name="Chang Y.J."/>
            <person name="Jeffries C.D."/>
            <person name="Brambilla E."/>
            <person name="Rohde M."/>
            <person name="Goker M."/>
            <person name="Tindall B.J."/>
            <person name="Woyke T."/>
            <person name="Bristow J."/>
            <person name="Eisen J.A."/>
            <person name="Markowitz V."/>
            <person name="Hugenholtz P."/>
            <person name="Kyrpides N.C."/>
            <person name="Klenk H.P."/>
            <person name="Lapidus A."/>
        </authorList>
    </citation>
    <scope>NUCLEOTIDE SEQUENCE [LARGE SCALE GENOMIC DNA]</scope>
    <source>
        <strain evidence="23">DSM 17093 / CIP 108686 / LMG 22925 / RQ-24</strain>
    </source>
</reference>
<dbReference type="CDD" id="cd04213">
    <property type="entry name" value="CuRO_CcO_Caa3_II"/>
    <property type="match status" value="1"/>
</dbReference>
<feature type="domain" description="Cytochrome oxidase subunit II copper A binding" evidence="19">
    <location>
        <begin position="124"/>
        <end position="236"/>
    </location>
</feature>
<evidence type="ECO:0000256" key="10">
    <source>
        <dbReference type="ARBA" id="ARBA00022989"/>
    </source>
</evidence>
<dbReference type="PANTHER" id="PTHR22888:SF9">
    <property type="entry name" value="CYTOCHROME C OXIDASE SUBUNIT 2"/>
    <property type="match status" value="1"/>
</dbReference>
<evidence type="ECO:0000259" key="21">
    <source>
        <dbReference type="PROSITE" id="PS51007"/>
    </source>
</evidence>
<keyword evidence="8" id="KW-1278">Translocase</keyword>
<dbReference type="STRING" id="649638.Trad_2802"/>
<dbReference type="AlphaFoldDB" id="D7CV76"/>
<dbReference type="PANTHER" id="PTHR22888">
    <property type="entry name" value="CYTOCHROME C OXIDASE, SUBUNIT II"/>
    <property type="match status" value="1"/>
</dbReference>
<dbReference type="InterPro" id="IPR011759">
    <property type="entry name" value="Cyt_c_oxidase_su2_TM_dom"/>
</dbReference>
<dbReference type="OrthoDB" id="9773456at2"/>
<evidence type="ECO:0000313" key="22">
    <source>
        <dbReference type="EMBL" id="ADI15903.1"/>
    </source>
</evidence>
<evidence type="ECO:0000256" key="9">
    <source>
        <dbReference type="ARBA" id="ARBA00022982"/>
    </source>
</evidence>
<dbReference type="GO" id="GO:0005886">
    <property type="term" value="C:plasma membrane"/>
    <property type="evidence" value="ECO:0007669"/>
    <property type="project" value="UniProtKB-SubCell"/>
</dbReference>
<dbReference type="Pfam" id="PF00034">
    <property type="entry name" value="Cytochrom_C"/>
    <property type="match status" value="1"/>
</dbReference>
<dbReference type="SUPFAM" id="SSF46626">
    <property type="entry name" value="Cytochrome c"/>
    <property type="match status" value="1"/>
</dbReference>
<dbReference type="GO" id="GO:0004129">
    <property type="term" value="F:cytochrome-c oxidase activity"/>
    <property type="evidence" value="ECO:0007669"/>
    <property type="project" value="UniProtKB-EC"/>
</dbReference>
<dbReference type="PROSITE" id="PS51257">
    <property type="entry name" value="PROKAR_LIPOPROTEIN"/>
    <property type="match status" value="1"/>
</dbReference>
<dbReference type="Pfam" id="PF00116">
    <property type="entry name" value="COX2"/>
    <property type="match status" value="1"/>
</dbReference>
<dbReference type="Gene3D" id="2.60.40.420">
    <property type="entry name" value="Cupredoxins - blue copper proteins"/>
    <property type="match status" value="1"/>
</dbReference>
<dbReference type="Pfam" id="PF02790">
    <property type="entry name" value="COX2_TM"/>
    <property type="match status" value="1"/>
</dbReference>
<evidence type="ECO:0000256" key="6">
    <source>
        <dbReference type="ARBA" id="ARBA00022692"/>
    </source>
</evidence>
<dbReference type="SUPFAM" id="SSF81464">
    <property type="entry name" value="Cytochrome c oxidase subunit II-like, transmembrane region"/>
    <property type="match status" value="1"/>
</dbReference>
<dbReference type="PROSITE" id="PS00078">
    <property type="entry name" value="COX2"/>
    <property type="match status" value="1"/>
</dbReference>
<protein>
    <recommendedName>
        <fullName evidence="17">Cytochrome c oxidase subunit 2</fullName>
        <ecNumber evidence="17">7.1.1.9</ecNumber>
    </recommendedName>
</protein>
<dbReference type="PRINTS" id="PR01166">
    <property type="entry name" value="CYCOXIDASEII"/>
</dbReference>
<dbReference type="SUPFAM" id="SSF49503">
    <property type="entry name" value="Cupredoxins"/>
    <property type="match status" value="1"/>
</dbReference>
<feature type="domain" description="Cytochrome c" evidence="21">
    <location>
        <begin position="250"/>
        <end position="345"/>
    </location>
</feature>
<dbReference type="InterPro" id="IPR002429">
    <property type="entry name" value="CcO_II-like_C"/>
</dbReference>
<evidence type="ECO:0000256" key="17">
    <source>
        <dbReference type="RuleBase" id="RU004024"/>
    </source>
</evidence>
<dbReference type="PROSITE" id="PS50857">
    <property type="entry name" value="COX2_CUA"/>
    <property type="match status" value="1"/>
</dbReference>
<name>D7CV76_TRURR</name>
<dbReference type="GO" id="GO:0042773">
    <property type="term" value="P:ATP synthesis coupled electron transport"/>
    <property type="evidence" value="ECO:0007669"/>
    <property type="project" value="TreeGrafter"/>
</dbReference>
<dbReference type="GO" id="GO:0020037">
    <property type="term" value="F:heme binding"/>
    <property type="evidence" value="ECO:0007669"/>
    <property type="project" value="InterPro"/>
</dbReference>
<evidence type="ECO:0000256" key="11">
    <source>
        <dbReference type="ARBA" id="ARBA00023004"/>
    </source>
</evidence>
<evidence type="ECO:0000256" key="1">
    <source>
        <dbReference type="ARBA" id="ARBA00004141"/>
    </source>
</evidence>
<feature type="transmembrane region" description="Helical" evidence="18">
    <location>
        <begin position="49"/>
        <end position="70"/>
    </location>
</feature>
<comment type="subcellular location">
    <subcellularLocation>
        <location evidence="16">Cell membrane</location>
        <topology evidence="16">Multi-pass membrane protein</topology>
    </subcellularLocation>
    <subcellularLocation>
        <location evidence="1">Membrane</location>
        <topology evidence="1">Multi-pass membrane protein</topology>
    </subcellularLocation>
</comment>
<keyword evidence="5 16" id="KW-0679">Respiratory chain</keyword>
<dbReference type="InterPro" id="IPR036909">
    <property type="entry name" value="Cyt_c-like_dom_sf"/>
</dbReference>
<dbReference type="InterPro" id="IPR014222">
    <property type="entry name" value="Cyt_c_oxidase_su2"/>
</dbReference>
<dbReference type="eggNOG" id="COG3474">
    <property type="taxonomic scope" value="Bacteria"/>
</dbReference>
<proteinExistence type="inferred from homology"/>
<evidence type="ECO:0000256" key="4">
    <source>
        <dbReference type="ARBA" id="ARBA00022617"/>
    </source>
</evidence>
<evidence type="ECO:0000256" key="3">
    <source>
        <dbReference type="ARBA" id="ARBA00022448"/>
    </source>
</evidence>
<dbReference type="RefSeq" id="WP_013179262.1">
    <property type="nucleotide sequence ID" value="NC_014221.1"/>
</dbReference>
<evidence type="ECO:0000256" key="18">
    <source>
        <dbReference type="SAM" id="Phobius"/>
    </source>
</evidence>
<keyword evidence="4 15" id="KW-0349">Heme</keyword>
<dbReference type="PROSITE" id="PS51007">
    <property type="entry name" value="CYTC"/>
    <property type="match status" value="1"/>
</dbReference>
<feature type="transmembrane region" description="Helical" evidence="18">
    <location>
        <begin position="91"/>
        <end position="114"/>
    </location>
</feature>
<keyword evidence="23" id="KW-1185">Reference proteome</keyword>
<keyword evidence="12 17" id="KW-0186">Copper</keyword>
<dbReference type="PROSITE" id="PS50999">
    <property type="entry name" value="COX2_TM"/>
    <property type="match status" value="1"/>
</dbReference>
<dbReference type="eggNOG" id="COG1622">
    <property type="taxonomic scope" value="Bacteria"/>
</dbReference>
<keyword evidence="6 16" id="KW-0812">Transmembrane</keyword>
<evidence type="ECO:0000259" key="19">
    <source>
        <dbReference type="PROSITE" id="PS50857"/>
    </source>
</evidence>
<comment type="similarity">
    <text evidence="2 16">Belongs to the cytochrome c oxidase subunit 2 family.</text>
</comment>
<dbReference type="Gene3D" id="1.10.287.90">
    <property type="match status" value="1"/>
</dbReference>
<evidence type="ECO:0000256" key="8">
    <source>
        <dbReference type="ARBA" id="ARBA00022967"/>
    </source>
</evidence>
<evidence type="ECO:0000313" key="23">
    <source>
        <dbReference type="Proteomes" id="UP000000379"/>
    </source>
</evidence>
<dbReference type="NCBIfam" id="TIGR02866">
    <property type="entry name" value="CoxB"/>
    <property type="match status" value="1"/>
</dbReference>
<evidence type="ECO:0000259" key="20">
    <source>
        <dbReference type="PROSITE" id="PS50999"/>
    </source>
</evidence>
<dbReference type="Proteomes" id="UP000000379">
    <property type="component" value="Chromosome"/>
</dbReference>
<evidence type="ECO:0000256" key="16">
    <source>
        <dbReference type="RuleBase" id="RU000456"/>
    </source>
</evidence>
<keyword evidence="10 18" id="KW-1133">Transmembrane helix</keyword>